<dbReference type="Gene3D" id="3.40.50.2300">
    <property type="match status" value="1"/>
</dbReference>
<organism evidence="12 13">
    <name type="scientific">Crocosphaera watsonii WH 0003</name>
    <dbReference type="NCBI Taxonomy" id="423471"/>
    <lineage>
        <taxon>Bacteria</taxon>
        <taxon>Bacillati</taxon>
        <taxon>Cyanobacteriota</taxon>
        <taxon>Cyanophyceae</taxon>
        <taxon>Oscillatoriophycideae</taxon>
        <taxon>Chroococcales</taxon>
        <taxon>Aphanothecaceae</taxon>
        <taxon>Crocosphaera</taxon>
    </lineage>
</organism>
<accession>G5J940</accession>
<evidence type="ECO:0000256" key="2">
    <source>
        <dbReference type="ARBA" id="ARBA00012438"/>
    </source>
</evidence>
<dbReference type="InterPro" id="IPR011006">
    <property type="entry name" value="CheY-like_superfamily"/>
</dbReference>
<keyword evidence="4" id="KW-0808">Transferase</keyword>
<name>G5J940_CROWT</name>
<dbReference type="EC" id="2.7.13.3" evidence="2"/>
<dbReference type="InterPro" id="IPR003594">
    <property type="entry name" value="HATPase_dom"/>
</dbReference>
<dbReference type="SMART" id="SM00387">
    <property type="entry name" value="HATPase_c"/>
    <property type="match status" value="1"/>
</dbReference>
<evidence type="ECO:0000256" key="8">
    <source>
        <dbReference type="ARBA" id="ARBA00023012"/>
    </source>
</evidence>
<dbReference type="Proteomes" id="UP000003477">
    <property type="component" value="Unassembled WGS sequence"/>
</dbReference>
<comment type="caution">
    <text evidence="12">The sequence shown here is derived from an EMBL/GenBank/DDBJ whole genome shotgun (WGS) entry which is preliminary data.</text>
</comment>
<dbReference type="InterPro" id="IPR003661">
    <property type="entry name" value="HisK_dim/P_dom"/>
</dbReference>
<gene>
    <name evidence="12" type="ORF">CWATWH0003_3959</name>
</gene>
<dbReference type="CDD" id="cd00075">
    <property type="entry name" value="HATPase"/>
    <property type="match status" value="1"/>
</dbReference>
<dbReference type="Gene3D" id="1.10.287.130">
    <property type="match status" value="1"/>
</dbReference>
<feature type="domain" description="Histidine kinase" evidence="10">
    <location>
        <begin position="152"/>
        <end position="376"/>
    </location>
</feature>
<comment type="catalytic activity">
    <reaction evidence="1">
        <text>ATP + protein L-histidine = ADP + protein N-phospho-L-histidine.</text>
        <dbReference type="EC" id="2.7.13.3"/>
    </reaction>
</comment>
<dbReference type="FunFam" id="3.30.565.10:FF:000006">
    <property type="entry name" value="Sensor histidine kinase WalK"/>
    <property type="match status" value="1"/>
</dbReference>
<dbReference type="PRINTS" id="PR00344">
    <property type="entry name" value="BCTRLSENSOR"/>
</dbReference>
<dbReference type="RefSeq" id="WP_007311934.1">
    <property type="nucleotide sequence ID" value="NZ_AESD01000603.1"/>
</dbReference>
<proteinExistence type="predicted"/>
<keyword evidence="7" id="KW-0067">ATP-binding</keyword>
<dbReference type="SMART" id="SM00448">
    <property type="entry name" value="REC"/>
    <property type="match status" value="1"/>
</dbReference>
<evidence type="ECO:0000256" key="3">
    <source>
        <dbReference type="ARBA" id="ARBA00022553"/>
    </source>
</evidence>
<keyword evidence="5" id="KW-0547">Nucleotide-binding</keyword>
<reference evidence="12 13" key="1">
    <citation type="journal article" date="2011" name="Front. Microbiol.">
        <title>Two Strains of Crocosphaera watsonii with Highly Conserved Genomes are Distinguished by Strain-Specific Features.</title>
        <authorList>
            <person name="Bench S.R."/>
            <person name="Ilikchyan I.N."/>
            <person name="Tripp H.J."/>
            <person name="Zehr J.P."/>
        </authorList>
    </citation>
    <scope>NUCLEOTIDE SEQUENCE [LARGE SCALE GENOMIC DNA]</scope>
    <source>
        <strain evidence="12 13">WH 0003</strain>
    </source>
</reference>
<dbReference type="CDD" id="cd00082">
    <property type="entry name" value="HisKA"/>
    <property type="match status" value="1"/>
</dbReference>
<evidence type="ECO:0000256" key="6">
    <source>
        <dbReference type="ARBA" id="ARBA00022777"/>
    </source>
</evidence>
<dbReference type="InterPro" id="IPR005467">
    <property type="entry name" value="His_kinase_dom"/>
</dbReference>
<dbReference type="InterPro" id="IPR036890">
    <property type="entry name" value="HATPase_C_sf"/>
</dbReference>
<dbReference type="Pfam" id="PF00072">
    <property type="entry name" value="Response_reg"/>
    <property type="match status" value="1"/>
</dbReference>
<dbReference type="PATRIC" id="fig|423471.3.peg.3711"/>
<evidence type="ECO:0000256" key="7">
    <source>
        <dbReference type="ARBA" id="ARBA00022840"/>
    </source>
</evidence>
<dbReference type="GO" id="GO:0000155">
    <property type="term" value="F:phosphorelay sensor kinase activity"/>
    <property type="evidence" value="ECO:0007669"/>
    <property type="project" value="InterPro"/>
</dbReference>
<dbReference type="GO" id="GO:0005524">
    <property type="term" value="F:ATP binding"/>
    <property type="evidence" value="ECO:0007669"/>
    <property type="project" value="UniProtKB-KW"/>
</dbReference>
<keyword evidence="6" id="KW-0418">Kinase</keyword>
<dbReference type="InterPro" id="IPR001789">
    <property type="entry name" value="Sig_transdc_resp-reg_receiver"/>
</dbReference>
<keyword evidence="8" id="KW-0902">Two-component regulatory system</keyword>
<dbReference type="PANTHER" id="PTHR43547:SF2">
    <property type="entry name" value="HYBRID SIGNAL TRANSDUCTION HISTIDINE KINASE C"/>
    <property type="match status" value="1"/>
</dbReference>
<dbReference type="PANTHER" id="PTHR43547">
    <property type="entry name" value="TWO-COMPONENT HISTIDINE KINASE"/>
    <property type="match status" value="1"/>
</dbReference>
<evidence type="ECO:0000259" key="10">
    <source>
        <dbReference type="PROSITE" id="PS50109"/>
    </source>
</evidence>
<dbReference type="Gene3D" id="3.30.565.10">
    <property type="entry name" value="Histidine kinase-like ATPase, C-terminal domain"/>
    <property type="match status" value="1"/>
</dbReference>
<dbReference type="SUPFAM" id="SSF55874">
    <property type="entry name" value="ATPase domain of HSP90 chaperone/DNA topoisomerase II/histidine kinase"/>
    <property type="match status" value="1"/>
</dbReference>
<dbReference type="SUPFAM" id="SSF52172">
    <property type="entry name" value="CheY-like"/>
    <property type="match status" value="1"/>
</dbReference>
<dbReference type="SMART" id="SM00388">
    <property type="entry name" value="HisKA"/>
    <property type="match status" value="1"/>
</dbReference>
<dbReference type="FunFam" id="3.40.50.2300:FF:000121">
    <property type="entry name" value="Sensor histidine kinase RcsC"/>
    <property type="match status" value="1"/>
</dbReference>
<dbReference type="CDD" id="cd19920">
    <property type="entry name" value="REC_PA4781-like"/>
    <property type="match status" value="1"/>
</dbReference>
<evidence type="ECO:0000256" key="4">
    <source>
        <dbReference type="ARBA" id="ARBA00022679"/>
    </source>
</evidence>
<evidence type="ECO:0000259" key="11">
    <source>
        <dbReference type="PROSITE" id="PS50110"/>
    </source>
</evidence>
<protein>
    <recommendedName>
        <fullName evidence="2">histidine kinase</fullName>
        <ecNumber evidence="2">2.7.13.3</ecNumber>
    </recommendedName>
</protein>
<feature type="domain" description="Response regulatory" evidence="11">
    <location>
        <begin position="7"/>
        <end position="123"/>
    </location>
</feature>
<feature type="modified residue" description="4-aspartylphosphate" evidence="9">
    <location>
        <position position="56"/>
    </location>
</feature>
<dbReference type="PROSITE" id="PS50110">
    <property type="entry name" value="RESPONSE_REGULATORY"/>
    <property type="match status" value="1"/>
</dbReference>
<dbReference type="GeneID" id="88767445"/>
<evidence type="ECO:0000256" key="1">
    <source>
        <dbReference type="ARBA" id="ARBA00000085"/>
    </source>
</evidence>
<dbReference type="PROSITE" id="PS50109">
    <property type="entry name" value="HIS_KIN"/>
    <property type="match status" value="1"/>
</dbReference>
<evidence type="ECO:0000313" key="13">
    <source>
        <dbReference type="Proteomes" id="UP000003477"/>
    </source>
</evidence>
<dbReference type="AlphaFoldDB" id="G5J940"/>
<dbReference type="InterPro" id="IPR004358">
    <property type="entry name" value="Sig_transdc_His_kin-like_C"/>
</dbReference>
<evidence type="ECO:0000313" key="12">
    <source>
        <dbReference type="EMBL" id="EHJ11317.1"/>
    </source>
</evidence>
<dbReference type="Pfam" id="PF02518">
    <property type="entry name" value="HATPase_c"/>
    <property type="match status" value="1"/>
</dbReference>
<dbReference type="EMBL" id="AESD01000603">
    <property type="protein sequence ID" value="EHJ11317.1"/>
    <property type="molecule type" value="Genomic_DNA"/>
</dbReference>
<evidence type="ECO:0000256" key="5">
    <source>
        <dbReference type="ARBA" id="ARBA00022741"/>
    </source>
</evidence>
<evidence type="ECO:0000256" key="9">
    <source>
        <dbReference type="PROSITE-ProRule" id="PRU00169"/>
    </source>
</evidence>
<sequence>MTSDSSNILVVDDTPDNLRLLSAMLSEQGYKVRKALNGKTALNTICQVPPDLILLDINMPSMNGYEVCQQLKEDVKTKDIPVIFISALDDVLDKVKAFDVGGVDYISKPFQTEEVIARIENQLTIQRQKKRLQQEIKEREKTEQTLRVYLHAVSHDLRNPVIGFSLILKNFLQQEQESLAISRKVLEQMSKSCDRQLNLINSLVESQQFEMGGINLETTPLNLAKLSQQLATEWQPMLEEKKAELYLEIPQDVPMVQADSDRLWRVLENLMANALKHNDPGTQLTLKIDIIREEKQDLKPRKICCSLKDNGVGIDPKLVETLFQRYHRGEGAKKTLGLGLGLYLCRKIIEAHGGEIGVATEPGQGAKFWFTLPTLDS</sequence>
<keyword evidence="3 9" id="KW-0597">Phosphoprotein</keyword>